<feature type="region of interest" description="Disordered" evidence="1">
    <location>
        <begin position="409"/>
        <end position="477"/>
    </location>
</feature>
<evidence type="ECO:0000256" key="1">
    <source>
        <dbReference type="SAM" id="MobiDB-lite"/>
    </source>
</evidence>
<dbReference type="AlphaFoldDB" id="A0A4S4LNB2"/>
<dbReference type="OrthoDB" id="3235609at2759"/>
<feature type="compositionally biased region" description="Acidic residues" evidence="1">
    <location>
        <begin position="458"/>
        <end position="467"/>
    </location>
</feature>
<keyword evidence="3" id="KW-1185">Reference proteome</keyword>
<feature type="region of interest" description="Disordered" evidence="1">
    <location>
        <begin position="92"/>
        <end position="122"/>
    </location>
</feature>
<comment type="caution">
    <text evidence="2">The sequence shown here is derived from an EMBL/GenBank/DDBJ whole genome shotgun (WGS) entry which is preliminary data.</text>
</comment>
<protein>
    <submittedName>
        <fullName evidence="2">Uncharacterized protein</fullName>
    </submittedName>
</protein>
<feature type="compositionally biased region" description="Low complexity" evidence="1">
    <location>
        <begin position="409"/>
        <end position="422"/>
    </location>
</feature>
<feature type="region of interest" description="Disordered" evidence="1">
    <location>
        <begin position="295"/>
        <end position="336"/>
    </location>
</feature>
<proteinExistence type="predicted"/>
<name>A0A4S4LNB2_9AGAM</name>
<accession>A0A4S4LNB2</accession>
<sequence length="477" mass="53033">MFIFELLAPCRFKWDTAQLVKAFWELEPNGIELVLGIKQSGASYLLLPLTRWPRLQKAYHLPFPSNRPYTVDSFVSLSPIRFESRESFTKKLAAHRPKQTKKDHDTSQANKLYSLDGDKQDGGKRAVFEQCRVIFQALHNNLDVSPYGLVRTAQWDSIKFMSLTYNIWDSNKSRLLDVGWTVFRPNVAPIEYSSSVHVSLSESAKLGRSRLKKAEFQHGQTETLSSEAVTARFEATLSGLRSHNTPVVILVYDEASTQKVLNNLGIATSGWTSGIDTLLRAGLYEYQKRTPSYRAGLDPRAYRHRSRSPRRGESSTRTSRARSPPPPSRPDGGSSTSGIYVVDVRALYNALKQMFSAKLALTSVANDLGITADKTSWCAGNESRLLVEMFCTMAAGTAIDEQRAARWGANANAAAETESSTGHAGPSTNDVDPNDLDPNDIEPAPSAVKQPAKRTIMDDWDATDSEDEGGRSHYTYR</sequence>
<reference evidence="2 3" key="1">
    <citation type="submission" date="2019-02" db="EMBL/GenBank/DDBJ databases">
        <title>Genome sequencing of the rare red list fungi Bondarzewia mesenterica.</title>
        <authorList>
            <person name="Buettner E."/>
            <person name="Kellner H."/>
        </authorList>
    </citation>
    <scope>NUCLEOTIDE SEQUENCE [LARGE SCALE GENOMIC DNA]</scope>
    <source>
        <strain evidence="2 3">DSM 108281</strain>
    </source>
</reference>
<dbReference type="EMBL" id="SGPL01000329">
    <property type="protein sequence ID" value="THH13734.1"/>
    <property type="molecule type" value="Genomic_DNA"/>
</dbReference>
<dbReference type="Proteomes" id="UP000310158">
    <property type="component" value="Unassembled WGS sequence"/>
</dbReference>
<evidence type="ECO:0000313" key="3">
    <source>
        <dbReference type="Proteomes" id="UP000310158"/>
    </source>
</evidence>
<evidence type="ECO:0000313" key="2">
    <source>
        <dbReference type="EMBL" id="THH13734.1"/>
    </source>
</evidence>
<organism evidence="2 3">
    <name type="scientific">Bondarzewia mesenterica</name>
    <dbReference type="NCBI Taxonomy" id="1095465"/>
    <lineage>
        <taxon>Eukaryota</taxon>
        <taxon>Fungi</taxon>
        <taxon>Dikarya</taxon>
        <taxon>Basidiomycota</taxon>
        <taxon>Agaricomycotina</taxon>
        <taxon>Agaricomycetes</taxon>
        <taxon>Russulales</taxon>
        <taxon>Bondarzewiaceae</taxon>
        <taxon>Bondarzewia</taxon>
    </lineage>
</organism>
<gene>
    <name evidence="2" type="ORF">EW146_g6518</name>
</gene>